<dbReference type="OrthoDB" id="8196465at2759"/>
<evidence type="ECO:0000256" key="7">
    <source>
        <dbReference type="ARBA" id="ARBA00023136"/>
    </source>
</evidence>
<dbReference type="GO" id="GO:0005549">
    <property type="term" value="F:odorant binding"/>
    <property type="evidence" value="ECO:0007669"/>
    <property type="project" value="InterPro"/>
</dbReference>
<evidence type="ECO:0000256" key="8">
    <source>
        <dbReference type="ARBA" id="ARBA00023170"/>
    </source>
</evidence>
<dbReference type="RefSeq" id="XP_025075202.1">
    <property type="nucleotide sequence ID" value="XM_025219417.1"/>
</dbReference>
<keyword evidence="7 10" id="KW-0472">Membrane</keyword>
<dbReference type="GO" id="GO:0005886">
    <property type="term" value="C:plasma membrane"/>
    <property type="evidence" value="ECO:0007669"/>
    <property type="project" value="UniProtKB-SubCell"/>
</dbReference>
<evidence type="ECO:0000256" key="2">
    <source>
        <dbReference type="ARBA" id="ARBA00022475"/>
    </source>
</evidence>
<evidence type="ECO:0000256" key="4">
    <source>
        <dbReference type="ARBA" id="ARBA00022692"/>
    </source>
</evidence>
<evidence type="ECO:0000256" key="1">
    <source>
        <dbReference type="ARBA" id="ARBA00004651"/>
    </source>
</evidence>
<reference evidence="12" key="1">
    <citation type="submission" date="2025-08" db="UniProtKB">
        <authorList>
            <consortium name="RefSeq"/>
        </authorList>
    </citation>
    <scope>IDENTIFICATION</scope>
</reference>
<dbReference type="InterPro" id="IPR004117">
    <property type="entry name" value="7tm6_olfct_rcpt"/>
</dbReference>
<keyword evidence="2" id="KW-1003">Cell membrane</keyword>
<feature type="transmembrane region" description="Helical" evidence="10">
    <location>
        <begin position="89"/>
        <end position="110"/>
    </location>
</feature>
<keyword evidence="8 10" id="KW-0675">Receptor</keyword>
<evidence type="ECO:0000256" key="9">
    <source>
        <dbReference type="ARBA" id="ARBA00023224"/>
    </source>
</evidence>
<feature type="transmembrane region" description="Helical" evidence="10">
    <location>
        <begin position="55"/>
        <end position="77"/>
    </location>
</feature>
<dbReference type="GeneID" id="105432448"/>
<comment type="similarity">
    <text evidence="10">Belongs to the insect chemoreceptor superfamily. Heteromeric odorant receptor channel (TC 1.A.69) family.</text>
</comment>
<protein>
    <recommendedName>
        <fullName evidence="10">Odorant receptor</fullName>
    </recommendedName>
</protein>
<keyword evidence="6 10" id="KW-1133">Transmembrane helix</keyword>
<comment type="caution">
    <text evidence="10">Lacks conserved residue(s) required for the propagation of feature annotation.</text>
</comment>
<proteinExistence type="inferred from homology"/>
<dbReference type="PANTHER" id="PTHR21137:SF35">
    <property type="entry name" value="ODORANT RECEPTOR 19A-RELATED"/>
    <property type="match status" value="1"/>
</dbReference>
<gene>
    <name evidence="12" type="primary">LOC105432448</name>
</gene>
<organism evidence="11 12">
    <name type="scientific">Pogonomyrmex barbatus</name>
    <name type="common">red harvester ant</name>
    <dbReference type="NCBI Taxonomy" id="144034"/>
    <lineage>
        <taxon>Eukaryota</taxon>
        <taxon>Metazoa</taxon>
        <taxon>Ecdysozoa</taxon>
        <taxon>Arthropoda</taxon>
        <taxon>Hexapoda</taxon>
        <taxon>Insecta</taxon>
        <taxon>Pterygota</taxon>
        <taxon>Neoptera</taxon>
        <taxon>Endopterygota</taxon>
        <taxon>Hymenoptera</taxon>
        <taxon>Apocrita</taxon>
        <taxon>Aculeata</taxon>
        <taxon>Formicoidea</taxon>
        <taxon>Formicidae</taxon>
        <taxon>Myrmicinae</taxon>
        <taxon>Pogonomyrmex</taxon>
    </lineage>
</organism>
<keyword evidence="5 10" id="KW-0552">Olfaction</keyword>
<feature type="transmembrane region" description="Helical" evidence="10">
    <location>
        <begin position="203"/>
        <end position="231"/>
    </location>
</feature>
<dbReference type="Proteomes" id="UP000504615">
    <property type="component" value="Unplaced"/>
</dbReference>
<dbReference type="Pfam" id="PF02949">
    <property type="entry name" value="7tm_6"/>
    <property type="match status" value="1"/>
</dbReference>
<accession>A0A8N1SAN8</accession>
<evidence type="ECO:0000256" key="3">
    <source>
        <dbReference type="ARBA" id="ARBA00022606"/>
    </source>
</evidence>
<keyword evidence="9 10" id="KW-0807">Transducer</keyword>
<feature type="transmembrane region" description="Helical" evidence="10">
    <location>
        <begin position="282"/>
        <end position="305"/>
    </location>
</feature>
<name>A0A8N1SAN8_9HYME</name>
<dbReference type="AlphaFoldDB" id="A0A8N1SAN8"/>
<evidence type="ECO:0000256" key="10">
    <source>
        <dbReference type="RuleBase" id="RU351113"/>
    </source>
</evidence>
<dbReference type="GO" id="GO:0007165">
    <property type="term" value="P:signal transduction"/>
    <property type="evidence" value="ECO:0007669"/>
    <property type="project" value="UniProtKB-KW"/>
</dbReference>
<feature type="transmembrane region" description="Helical" evidence="10">
    <location>
        <begin position="317"/>
        <end position="337"/>
    </location>
</feature>
<keyword evidence="4 10" id="KW-0812">Transmembrane</keyword>
<evidence type="ECO:0000256" key="5">
    <source>
        <dbReference type="ARBA" id="ARBA00022725"/>
    </source>
</evidence>
<sequence>MGDDFTNSRSLSASIYLADKYNEYSIQIIRWILKAISLWPLPVDASFVEKIRFDFAVFICYFLIIAVMIPSGLSIFVESQESFETRFRSFGPLTFWFFGLLNYSCLLIHIDDIRICVDHVKTDWRNMTKVEDQKLMLRSAKKGRFFGAFCAIFMHSGVFSYNVSRSFGKDILHVGNSSIEVRALPYPFYSKILNAHYSPAYEFVFLIQCLSSFVVNSVTVATAGLAAALIFHACGQLKILMSRLDNLVDETDEKNTSLKQRYGIIVRHHLRALSLVTRVEKIMNFICLVELFGCTFHICIVGYYCMMDYIHGNNSNVVSYSMIITSVTLNIFVFCLIGEMLSEQGGQIAKSAYMTKWYLLTGNNANGLVLIILRSNVTVKITAGKVAQLSIATFGDVN</sequence>
<keyword evidence="3 10" id="KW-0716">Sensory transduction</keyword>
<evidence type="ECO:0000313" key="12">
    <source>
        <dbReference type="RefSeq" id="XP_025075202.1"/>
    </source>
</evidence>
<dbReference type="GO" id="GO:0004984">
    <property type="term" value="F:olfactory receptor activity"/>
    <property type="evidence" value="ECO:0007669"/>
    <property type="project" value="InterPro"/>
</dbReference>
<dbReference type="PANTHER" id="PTHR21137">
    <property type="entry name" value="ODORANT RECEPTOR"/>
    <property type="match status" value="1"/>
</dbReference>
<evidence type="ECO:0000256" key="6">
    <source>
        <dbReference type="ARBA" id="ARBA00022989"/>
    </source>
</evidence>
<keyword evidence="11" id="KW-1185">Reference proteome</keyword>
<comment type="subcellular location">
    <subcellularLocation>
        <location evidence="1 10">Cell membrane</location>
        <topology evidence="1 10">Multi-pass membrane protein</topology>
    </subcellularLocation>
</comment>
<feature type="transmembrane region" description="Helical" evidence="10">
    <location>
        <begin position="145"/>
        <end position="163"/>
    </location>
</feature>
<evidence type="ECO:0000313" key="11">
    <source>
        <dbReference type="Proteomes" id="UP000504615"/>
    </source>
</evidence>